<keyword evidence="2" id="KW-0946">Virion</keyword>
<organism evidence="5">
    <name type="scientific">uncultured Caudovirales phage</name>
    <dbReference type="NCBI Taxonomy" id="2100421"/>
    <lineage>
        <taxon>Viruses</taxon>
        <taxon>Duplodnaviria</taxon>
        <taxon>Heunggongvirae</taxon>
        <taxon>Uroviricota</taxon>
        <taxon>Caudoviricetes</taxon>
        <taxon>Peduoviridae</taxon>
        <taxon>Maltschvirus</taxon>
        <taxon>Maltschvirus maltsch</taxon>
    </lineage>
</organism>
<accession>A0A6J5N2B0</accession>
<dbReference type="InterPro" id="IPR054612">
    <property type="entry name" value="Phage_capsid-like_C"/>
</dbReference>
<dbReference type="Pfam" id="PF05065">
    <property type="entry name" value="Phage_capsid"/>
    <property type="match status" value="1"/>
</dbReference>
<dbReference type="Gene3D" id="3.30.2400.10">
    <property type="entry name" value="Major capsid protein gp5"/>
    <property type="match status" value="1"/>
</dbReference>
<reference evidence="5" key="1">
    <citation type="submission" date="2020-04" db="EMBL/GenBank/DDBJ databases">
        <authorList>
            <person name="Chiriac C."/>
            <person name="Salcher M."/>
            <person name="Ghai R."/>
            <person name="Kavagutti S V."/>
        </authorList>
    </citation>
    <scope>NUCLEOTIDE SEQUENCE</scope>
</reference>
<gene>
    <name evidence="4" type="ORF">UFOVP304_32</name>
    <name evidence="5" type="ORF">UFOVP584_59</name>
</gene>
<evidence type="ECO:0000256" key="2">
    <source>
        <dbReference type="ARBA" id="ARBA00022844"/>
    </source>
</evidence>
<proteinExistence type="predicted"/>
<sequence length="393" mass="42679">MNEEIIKALGDKIDAMKNDSVSKAELLEIMSKVQALETAGNDMTQQKANVEEIALRVLELETKGVPSQVKENLNSLLAEKSAELSAMKDKSGASVQITLKAVGTMTEGVSLTGEIPQGERETGITRIVRRNPFVLQLVNVGSIMSNLWQWVEQKNPEGGAGMTAEGVKKSQADFELVLAEASVKKVTAFIKVTKEMLDDIALLRSEIDQELTELINLKMDDQLLNGDGSGANLVGILENATPWAGGSFIGAIPSPTKWDVLRTAINQVRVNLFEPNYIVMHPTDVTAMELSKDSTGQYIMPPFASVDGTIVSGIRVVANTGVTIDKFLVGDFTKSGVRFKEGLTINVGYENDDFTKNLVTILAEARLVHRVKSNHYGAFVYGDFSDAITALLD</sequence>
<feature type="domain" description="Phage capsid-like C-terminal" evidence="3">
    <location>
        <begin position="119"/>
        <end position="367"/>
    </location>
</feature>
<evidence type="ECO:0000313" key="5">
    <source>
        <dbReference type="EMBL" id="CAB4152191.1"/>
    </source>
</evidence>
<comment type="subcellular location">
    <subcellularLocation>
        <location evidence="1">Virion</location>
    </subcellularLocation>
</comment>
<dbReference type="NCBIfam" id="TIGR01554">
    <property type="entry name" value="major_cap_HK97"/>
    <property type="match status" value="1"/>
</dbReference>
<dbReference type="EMBL" id="LR796554">
    <property type="protein sequence ID" value="CAB4152191.1"/>
    <property type="molecule type" value="Genomic_DNA"/>
</dbReference>
<name>A0A6J5N2B0_9CAUD</name>
<dbReference type="GO" id="GO:0044423">
    <property type="term" value="C:virion component"/>
    <property type="evidence" value="ECO:0007669"/>
    <property type="project" value="UniProtKB-KW"/>
</dbReference>
<dbReference type="SUPFAM" id="SSF56563">
    <property type="entry name" value="Major capsid protein gp5"/>
    <property type="match status" value="1"/>
</dbReference>
<dbReference type="EMBL" id="LR796322">
    <property type="protein sequence ID" value="CAB4136406.1"/>
    <property type="molecule type" value="Genomic_DNA"/>
</dbReference>
<evidence type="ECO:0000259" key="3">
    <source>
        <dbReference type="Pfam" id="PF05065"/>
    </source>
</evidence>
<evidence type="ECO:0000313" key="4">
    <source>
        <dbReference type="EMBL" id="CAB4136406.1"/>
    </source>
</evidence>
<protein>
    <submittedName>
        <fullName evidence="5">Major_cap_HK97, phage major capsid protein, HK97 family</fullName>
    </submittedName>
</protein>
<dbReference type="Gene3D" id="3.30.2320.10">
    <property type="entry name" value="hypothetical protein PF0899 domain"/>
    <property type="match status" value="1"/>
</dbReference>
<dbReference type="InterPro" id="IPR024455">
    <property type="entry name" value="Phage_capsid"/>
</dbReference>
<evidence type="ECO:0000256" key="1">
    <source>
        <dbReference type="ARBA" id="ARBA00004328"/>
    </source>
</evidence>